<gene>
    <name evidence="4" type="ORF">BJN45_08550</name>
</gene>
<keyword evidence="5" id="KW-1185">Reference proteome</keyword>
<dbReference type="RefSeq" id="WP_076093991.1">
    <property type="nucleotide sequence ID" value="NZ_MTHD01000002.1"/>
</dbReference>
<protein>
    <recommendedName>
        <fullName evidence="3">Multidrug resistance protein MdtA-like C-terminal permuted SH3 domain-containing protein</fullName>
    </recommendedName>
</protein>
<dbReference type="Gene3D" id="2.40.420.20">
    <property type="match status" value="1"/>
</dbReference>
<dbReference type="GO" id="GO:0060003">
    <property type="term" value="P:copper ion export"/>
    <property type="evidence" value="ECO:0007669"/>
    <property type="project" value="TreeGrafter"/>
</dbReference>
<dbReference type="EMBL" id="MTHD01000002">
    <property type="protein sequence ID" value="OMG55180.1"/>
    <property type="molecule type" value="Genomic_DNA"/>
</dbReference>
<dbReference type="GO" id="GO:0015679">
    <property type="term" value="P:plasma membrane copper ion transport"/>
    <property type="evidence" value="ECO:0007669"/>
    <property type="project" value="TreeGrafter"/>
</dbReference>
<organism evidence="4 5">
    <name type="scientific">Azonexus hydrophilus</name>
    <dbReference type="NCBI Taxonomy" id="418702"/>
    <lineage>
        <taxon>Bacteria</taxon>
        <taxon>Pseudomonadati</taxon>
        <taxon>Pseudomonadota</taxon>
        <taxon>Betaproteobacteria</taxon>
        <taxon>Rhodocyclales</taxon>
        <taxon>Azonexaceae</taxon>
        <taxon>Azonexus</taxon>
    </lineage>
</organism>
<evidence type="ECO:0000313" key="5">
    <source>
        <dbReference type="Proteomes" id="UP000187526"/>
    </source>
</evidence>
<dbReference type="OrthoDB" id="7059230at2"/>
<accession>A0A1R1I987</accession>
<comment type="caution">
    <text evidence="4">The sequence shown here is derived from an EMBL/GenBank/DDBJ whole genome shotgun (WGS) entry which is preliminary data.</text>
</comment>
<feature type="signal peptide" evidence="2">
    <location>
        <begin position="1"/>
        <end position="20"/>
    </location>
</feature>
<feature type="domain" description="Multidrug resistance protein MdtA-like C-terminal permuted SH3" evidence="3">
    <location>
        <begin position="306"/>
        <end position="362"/>
    </location>
</feature>
<evidence type="ECO:0000256" key="2">
    <source>
        <dbReference type="SAM" id="SignalP"/>
    </source>
</evidence>
<keyword evidence="2" id="KW-0732">Signal</keyword>
<dbReference type="AlphaFoldDB" id="A0A1R1I987"/>
<name>A0A1R1I987_9RHOO</name>
<feature type="chain" id="PRO_5010272579" description="Multidrug resistance protein MdtA-like C-terminal permuted SH3 domain-containing protein" evidence="2">
    <location>
        <begin position="21"/>
        <end position="369"/>
    </location>
</feature>
<dbReference type="Pfam" id="PF25967">
    <property type="entry name" value="RND-MFP_C"/>
    <property type="match status" value="1"/>
</dbReference>
<dbReference type="Gene3D" id="2.40.50.100">
    <property type="match status" value="1"/>
</dbReference>
<proteinExistence type="predicted"/>
<keyword evidence="1" id="KW-0813">Transport</keyword>
<dbReference type="Gene3D" id="1.10.287.470">
    <property type="entry name" value="Helix hairpin bin"/>
    <property type="match status" value="1"/>
</dbReference>
<dbReference type="GO" id="GO:0030313">
    <property type="term" value="C:cell envelope"/>
    <property type="evidence" value="ECO:0007669"/>
    <property type="project" value="TreeGrafter"/>
</dbReference>
<evidence type="ECO:0000256" key="1">
    <source>
        <dbReference type="ARBA" id="ARBA00022448"/>
    </source>
</evidence>
<sequence length="369" mass="38530">MKRELLIGCLAAAFALPLAAHEGHDHGDEKAALPNLGNTPQRLADGVVFLPKAAQRQLGVLTAPVAAAEVARTIELPGQVVMDPQRGGRVQAMLAGRIEAGPKGLPAVGSRVRKGEVLAWVVPAAGQLERADLAAQLAETQAAWQLAEKRLARLRELADTVPGKDIEAAESELASLKGRVAALGHGVSGRDALVAPVAGVVAAANAVVGQVVDAREVVFEIVDPDGLQIEALAYEALAPGEVLAAAVGVGERSVELDFLGAARRLREQALPLQFGQRGDGLGLLLPLGQPVKIQVKLRSTAKGWPVPQRALVRSAANVAMVWVKTSPERFTPKTVRSQPLDGGHVLVTDGLADGDRVVVDGATLINQIR</sequence>
<dbReference type="SUPFAM" id="SSF111369">
    <property type="entry name" value="HlyD-like secretion proteins"/>
    <property type="match status" value="1"/>
</dbReference>
<dbReference type="PANTHER" id="PTHR30097:SF4">
    <property type="entry name" value="SLR6042 PROTEIN"/>
    <property type="match status" value="1"/>
</dbReference>
<dbReference type="InterPro" id="IPR058627">
    <property type="entry name" value="MdtA-like_C"/>
</dbReference>
<dbReference type="InterPro" id="IPR051909">
    <property type="entry name" value="MFP_Cation_Efflux"/>
</dbReference>
<evidence type="ECO:0000259" key="3">
    <source>
        <dbReference type="Pfam" id="PF25967"/>
    </source>
</evidence>
<dbReference type="Proteomes" id="UP000187526">
    <property type="component" value="Unassembled WGS sequence"/>
</dbReference>
<dbReference type="STRING" id="418702.BJN45_08550"/>
<dbReference type="PANTHER" id="PTHR30097">
    <property type="entry name" value="CATION EFFLUX SYSTEM PROTEIN CUSB"/>
    <property type="match status" value="1"/>
</dbReference>
<reference evidence="4 5" key="1">
    <citation type="submission" date="2016-10" db="EMBL/GenBank/DDBJ databases">
        <title>Alkaliphiles isolated from bioreactors.</title>
        <authorList>
            <person name="Salah Z."/>
            <person name="Rout S.P."/>
            <person name="Humphreys P.N."/>
        </authorList>
    </citation>
    <scope>NUCLEOTIDE SEQUENCE [LARGE SCALE GENOMIC DNA]</scope>
    <source>
        <strain evidence="4 5">ZS02</strain>
    </source>
</reference>
<evidence type="ECO:0000313" key="4">
    <source>
        <dbReference type="EMBL" id="OMG55180.1"/>
    </source>
</evidence>